<keyword evidence="3" id="KW-0547">Nucleotide-binding</keyword>
<sequence length="320" mass="34060">MSAKVIAFGEALIDMLARPQASGPVNFVAHPGGAPANVAVGIAKLGGNVSFLGQVGRDMFGDSLVTTMAGFGVDTSQLVQTADAHTALAFVSLDAEGERSFAFYRDRSADLLYRSDQCPESVLEGAAIFHCCSNTLTEPGIRETHLVLMERARKAGCMVSFDVNYRHNLWPQGEDAREPIWQAMAASDLVKISREELEALYGRDEELPRRLLEAGVGLLLITDGGEPLEAHWFGGSLELVPPATKVVDSTAAGDSFVAGLLLRLSQEAPGREALASWLADPRQVEAGLRFASRCGALTVSRYGAFEALPLAAELDEPGAG</sequence>
<dbReference type="RefSeq" id="WP_188861881.1">
    <property type="nucleotide sequence ID" value="NZ_BMLT01000009.1"/>
</dbReference>
<evidence type="ECO:0000259" key="6">
    <source>
        <dbReference type="Pfam" id="PF00294"/>
    </source>
</evidence>
<dbReference type="InterPro" id="IPR002173">
    <property type="entry name" value="Carboh/pur_kinase_PfkB_CS"/>
</dbReference>
<evidence type="ECO:0000256" key="5">
    <source>
        <dbReference type="ARBA" id="ARBA00022840"/>
    </source>
</evidence>
<dbReference type="CDD" id="cd01167">
    <property type="entry name" value="bac_FRK"/>
    <property type="match status" value="1"/>
</dbReference>
<dbReference type="PROSITE" id="PS00583">
    <property type="entry name" value="PFKB_KINASES_1"/>
    <property type="match status" value="1"/>
</dbReference>
<evidence type="ECO:0000256" key="1">
    <source>
        <dbReference type="ARBA" id="ARBA00010688"/>
    </source>
</evidence>
<dbReference type="EMBL" id="BMLT01000009">
    <property type="protein sequence ID" value="GGO85681.1"/>
    <property type="molecule type" value="Genomic_DNA"/>
</dbReference>
<dbReference type="PANTHER" id="PTHR43085">
    <property type="entry name" value="HEXOKINASE FAMILY MEMBER"/>
    <property type="match status" value="1"/>
</dbReference>
<dbReference type="SUPFAM" id="SSF53613">
    <property type="entry name" value="Ribokinase-like"/>
    <property type="match status" value="1"/>
</dbReference>
<evidence type="ECO:0000313" key="8">
    <source>
        <dbReference type="Proteomes" id="UP000599578"/>
    </source>
</evidence>
<reference evidence="7 8" key="1">
    <citation type="journal article" date="2014" name="Int. J. Syst. Evol. Microbiol.">
        <title>Complete genome sequence of Corynebacterium casei LMG S-19264T (=DSM 44701T), isolated from a smear-ripened cheese.</title>
        <authorList>
            <consortium name="US DOE Joint Genome Institute (JGI-PGF)"/>
            <person name="Walter F."/>
            <person name="Albersmeier A."/>
            <person name="Kalinowski J."/>
            <person name="Ruckert C."/>
        </authorList>
    </citation>
    <scope>NUCLEOTIDE SEQUENCE [LARGE SCALE GENOMIC DNA]</scope>
    <source>
        <strain evidence="7 8">CGMCC 1.7286</strain>
    </source>
</reference>
<gene>
    <name evidence="7" type="primary">scrK</name>
    <name evidence="7" type="ORF">GCM10011348_34790</name>
</gene>
<evidence type="ECO:0000256" key="2">
    <source>
        <dbReference type="ARBA" id="ARBA00022679"/>
    </source>
</evidence>
<dbReference type="PANTHER" id="PTHR43085:SF1">
    <property type="entry name" value="PSEUDOURIDINE KINASE-RELATED"/>
    <property type="match status" value="1"/>
</dbReference>
<evidence type="ECO:0000313" key="7">
    <source>
        <dbReference type="EMBL" id="GGO85681.1"/>
    </source>
</evidence>
<dbReference type="GO" id="GO:0016301">
    <property type="term" value="F:kinase activity"/>
    <property type="evidence" value="ECO:0007669"/>
    <property type="project" value="UniProtKB-KW"/>
</dbReference>
<accession>A0A918DVT5</accession>
<dbReference type="Proteomes" id="UP000599578">
    <property type="component" value="Unassembled WGS sequence"/>
</dbReference>
<dbReference type="InterPro" id="IPR011611">
    <property type="entry name" value="PfkB_dom"/>
</dbReference>
<dbReference type="Pfam" id="PF00294">
    <property type="entry name" value="PfkB"/>
    <property type="match status" value="1"/>
</dbReference>
<dbReference type="GO" id="GO:0005524">
    <property type="term" value="F:ATP binding"/>
    <property type="evidence" value="ECO:0007669"/>
    <property type="project" value="UniProtKB-KW"/>
</dbReference>
<proteinExistence type="inferred from homology"/>
<name>A0A918DVT5_9GAMM</name>
<keyword evidence="8" id="KW-1185">Reference proteome</keyword>
<keyword evidence="4" id="KW-0418">Kinase</keyword>
<organism evidence="7 8">
    <name type="scientific">Marinobacterium nitratireducens</name>
    <dbReference type="NCBI Taxonomy" id="518897"/>
    <lineage>
        <taxon>Bacteria</taxon>
        <taxon>Pseudomonadati</taxon>
        <taxon>Pseudomonadota</taxon>
        <taxon>Gammaproteobacteria</taxon>
        <taxon>Oceanospirillales</taxon>
        <taxon>Oceanospirillaceae</taxon>
        <taxon>Marinobacterium</taxon>
    </lineage>
</organism>
<comment type="similarity">
    <text evidence="1">Belongs to the carbohydrate kinase PfkB family.</text>
</comment>
<dbReference type="Gene3D" id="3.40.1190.20">
    <property type="match status" value="1"/>
</dbReference>
<evidence type="ECO:0000256" key="4">
    <source>
        <dbReference type="ARBA" id="ARBA00022777"/>
    </source>
</evidence>
<keyword evidence="2" id="KW-0808">Transferase</keyword>
<evidence type="ECO:0000256" key="3">
    <source>
        <dbReference type="ARBA" id="ARBA00022741"/>
    </source>
</evidence>
<protein>
    <submittedName>
        <fullName evidence="7">Fructokinase</fullName>
    </submittedName>
</protein>
<feature type="domain" description="Carbohydrate kinase PfkB" evidence="6">
    <location>
        <begin position="3"/>
        <end position="309"/>
    </location>
</feature>
<keyword evidence="5" id="KW-0067">ATP-binding</keyword>
<dbReference type="PROSITE" id="PS00584">
    <property type="entry name" value="PFKB_KINASES_2"/>
    <property type="match status" value="1"/>
</dbReference>
<dbReference type="InterPro" id="IPR050306">
    <property type="entry name" value="PfkB_Carbo_kinase"/>
</dbReference>
<dbReference type="InterPro" id="IPR029056">
    <property type="entry name" value="Ribokinase-like"/>
</dbReference>
<dbReference type="AlphaFoldDB" id="A0A918DVT5"/>
<comment type="caution">
    <text evidence="7">The sequence shown here is derived from an EMBL/GenBank/DDBJ whole genome shotgun (WGS) entry which is preliminary data.</text>
</comment>